<reference evidence="3" key="1">
    <citation type="submission" date="2025-08" db="UniProtKB">
        <authorList>
            <consortium name="RefSeq"/>
        </authorList>
    </citation>
    <scope>IDENTIFICATION</scope>
    <source>
        <tissue evidence="3">Gonad</tissue>
    </source>
</reference>
<dbReference type="PANTHER" id="PTHR20883:SF51">
    <property type="entry name" value="PHYTANOYL-COA HYDROXYLASE"/>
    <property type="match status" value="1"/>
</dbReference>
<protein>
    <submittedName>
        <fullName evidence="3">Uncharacterized protein LOC109481551</fullName>
    </submittedName>
</protein>
<dbReference type="Gene3D" id="2.60.120.620">
    <property type="entry name" value="q2cbj1_9rhob like domain"/>
    <property type="match status" value="1"/>
</dbReference>
<dbReference type="OrthoDB" id="445007at2759"/>
<accession>A0A6P5A8Q5</accession>
<evidence type="ECO:0000313" key="2">
    <source>
        <dbReference type="Proteomes" id="UP000515135"/>
    </source>
</evidence>
<dbReference type="AlphaFoldDB" id="A0A6P5A8Q5"/>
<comment type="cofactor">
    <cofactor evidence="1">
        <name>Fe cation</name>
        <dbReference type="ChEBI" id="CHEBI:24875"/>
    </cofactor>
</comment>
<organism evidence="2 3">
    <name type="scientific">Branchiostoma belcheri</name>
    <name type="common">Amphioxus</name>
    <dbReference type="NCBI Taxonomy" id="7741"/>
    <lineage>
        <taxon>Eukaryota</taxon>
        <taxon>Metazoa</taxon>
        <taxon>Chordata</taxon>
        <taxon>Cephalochordata</taxon>
        <taxon>Leptocardii</taxon>
        <taxon>Amphioxiformes</taxon>
        <taxon>Branchiostomatidae</taxon>
        <taxon>Branchiostoma</taxon>
    </lineage>
</organism>
<dbReference type="InterPro" id="IPR008775">
    <property type="entry name" value="Phytyl_CoA_dOase-like"/>
</dbReference>
<dbReference type="GeneID" id="109481551"/>
<sequence>MAACEYTYKAGEYDVSPEMKEDFDRDGFVIVRNLLDAEEVEKLRQTVGGADGGMLSNAFHSADDTGRLVKVCLWKHPGNDVTGIIARSNKVAGTFEKLLGGEVYQYHAKVNIKEPEQGGAFLWHQDYGYWYNNGLLFPDMGTVFIAMDRADKNNGCLQVMRGSHRAGRVDHTRVAGQTGADLGRVKHLEKVLEVVHAELEAGDAIFFHCNVLHRSDANRSNRIRWGYLIAYNRASNDPVYEHYNASYTPLNMVDDSEIKKCTNMTDFSGKCFTDPADNKNIVRGESHRPLSQAELVFVGIRIGLVTWLYSNAQHWQKGIWYRRLTFRSSCKEVWLHTQCLNFVTE</sequence>
<dbReference type="PANTHER" id="PTHR20883">
    <property type="entry name" value="PHYTANOYL-COA DIOXYGENASE DOMAIN CONTAINING 1"/>
    <property type="match status" value="1"/>
</dbReference>
<dbReference type="KEGG" id="bbel:109481551"/>
<dbReference type="Pfam" id="PF05721">
    <property type="entry name" value="PhyH"/>
    <property type="match status" value="1"/>
</dbReference>
<dbReference type="Proteomes" id="UP000515135">
    <property type="component" value="Unplaced"/>
</dbReference>
<gene>
    <name evidence="3" type="primary">LOC109481551</name>
</gene>
<name>A0A6P5A8Q5_BRABE</name>
<evidence type="ECO:0000313" key="3">
    <source>
        <dbReference type="RefSeq" id="XP_019639702.1"/>
    </source>
</evidence>
<dbReference type="SUPFAM" id="SSF51197">
    <property type="entry name" value="Clavaminate synthase-like"/>
    <property type="match status" value="1"/>
</dbReference>
<dbReference type="RefSeq" id="XP_019639702.1">
    <property type="nucleotide sequence ID" value="XM_019784143.1"/>
</dbReference>
<proteinExistence type="predicted"/>
<keyword evidence="2" id="KW-1185">Reference proteome</keyword>
<evidence type="ECO:0000256" key="1">
    <source>
        <dbReference type="ARBA" id="ARBA00001962"/>
    </source>
</evidence>